<name>A0A931G1H7_9ACTN</name>
<evidence type="ECO:0000313" key="1">
    <source>
        <dbReference type="EMBL" id="MBG0567030.1"/>
    </source>
</evidence>
<protein>
    <submittedName>
        <fullName evidence="1">Thiazolylpeptide-type bacteriocin</fullName>
    </submittedName>
</protein>
<gene>
    <name evidence="1" type="ORF">I4J89_36840</name>
</gene>
<sequence>MKDTKLDVVELDLIELDDLELDEIDVTSLRDTVALPETAASCSGSFTSSGSCSKPT</sequence>
<dbReference type="RefSeq" id="WP_196418802.1">
    <property type="nucleotide sequence ID" value="NZ_JADQTO010000024.1"/>
</dbReference>
<dbReference type="Proteomes" id="UP000598146">
    <property type="component" value="Unassembled WGS sequence"/>
</dbReference>
<dbReference type="AlphaFoldDB" id="A0A931G1H7"/>
<dbReference type="NCBIfam" id="NF033400">
    <property type="entry name" value="thiazolyl_B"/>
    <property type="match status" value="1"/>
</dbReference>
<accession>A0A931G1H7</accession>
<reference evidence="1" key="1">
    <citation type="submission" date="2020-11" db="EMBL/GenBank/DDBJ databases">
        <title>Isolation and identification of active actinomycetes.</title>
        <authorList>
            <person name="Sun X."/>
        </authorList>
    </citation>
    <scope>NUCLEOTIDE SEQUENCE</scope>
    <source>
        <strain evidence="1">NEAU-A11</strain>
    </source>
</reference>
<keyword evidence="2" id="KW-1185">Reference proteome</keyword>
<evidence type="ECO:0000313" key="2">
    <source>
        <dbReference type="Proteomes" id="UP000598146"/>
    </source>
</evidence>
<proteinExistence type="predicted"/>
<comment type="caution">
    <text evidence="1">The sequence shown here is derived from an EMBL/GenBank/DDBJ whole genome shotgun (WGS) entry which is preliminary data.</text>
</comment>
<dbReference type="Pfam" id="PF19409">
    <property type="entry name" value="Thiopep_pre"/>
    <property type="match status" value="1"/>
</dbReference>
<organism evidence="1 2">
    <name type="scientific">Actinoplanes aureus</name>
    <dbReference type="NCBI Taxonomy" id="2792083"/>
    <lineage>
        <taxon>Bacteria</taxon>
        <taxon>Bacillati</taxon>
        <taxon>Actinomycetota</taxon>
        <taxon>Actinomycetes</taxon>
        <taxon>Micromonosporales</taxon>
        <taxon>Micromonosporaceae</taxon>
        <taxon>Actinoplanes</taxon>
    </lineage>
</organism>
<dbReference type="EMBL" id="JADQTO010000024">
    <property type="protein sequence ID" value="MBG0567030.1"/>
    <property type="molecule type" value="Genomic_DNA"/>
</dbReference>